<sequence>MSNSERKGFWIKMQKMCQINASKLHDYFHNKWSKQYCDCIKPHKQFILQIVDYASGETKQEKIQNVLQQIKVMFPNKIFHQQTLYQLIAYKIKTQTLKNSSNSIYQNSSNCNSTTQNEIQGKQSIQLPYFDIQENEEFSCFSFNLDTINYLFE</sequence>
<proteinExistence type="predicted"/>
<reference evidence="1" key="1">
    <citation type="submission" date="2015-07" db="EMBL/GenBank/DDBJ databases">
        <title>Adaptation to a free-living lifestyle via gene acquisitions in the diplomonad Trepomonas sp. PC1.</title>
        <authorList>
            <person name="Xu F."/>
            <person name="Jerlstrom-Hultqvist J."/>
            <person name="Kolisko M."/>
            <person name="Simpson A.G.B."/>
            <person name="Roger A.J."/>
            <person name="Svard S.G."/>
            <person name="Andersson J.O."/>
        </authorList>
    </citation>
    <scope>NUCLEOTIDE SEQUENCE</scope>
    <source>
        <strain evidence="1">PC1</strain>
    </source>
</reference>
<evidence type="ECO:0000313" key="1">
    <source>
        <dbReference type="EMBL" id="JAP93699.1"/>
    </source>
</evidence>
<gene>
    <name evidence="1" type="ORF">TPC1_13922</name>
</gene>
<dbReference type="EMBL" id="GDID01002907">
    <property type="protein sequence ID" value="JAP93699.1"/>
    <property type="molecule type" value="Transcribed_RNA"/>
</dbReference>
<dbReference type="AlphaFoldDB" id="A0A146KEG0"/>
<protein>
    <submittedName>
        <fullName evidence="1">Uncharacterized protein</fullName>
    </submittedName>
</protein>
<organism evidence="1">
    <name type="scientific">Trepomonas sp. PC1</name>
    <dbReference type="NCBI Taxonomy" id="1076344"/>
    <lineage>
        <taxon>Eukaryota</taxon>
        <taxon>Metamonada</taxon>
        <taxon>Diplomonadida</taxon>
        <taxon>Hexamitidae</taxon>
        <taxon>Hexamitinae</taxon>
        <taxon>Trepomonas</taxon>
    </lineage>
</organism>
<accession>A0A146KEG0</accession>
<name>A0A146KEG0_9EUKA</name>